<dbReference type="OrthoDB" id="9809303at2"/>
<dbReference type="PROSITE" id="PS51202">
    <property type="entry name" value="RCK_C"/>
    <property type="match status" value="2"/>
</dbReference>
<dbReference type="PANTHER" id="PTHR43652:SF2">
    <property type="entry name" value="BASIC AMINO ACID ANTIPORTER YFCC-RELATED"/>
    <property type="match status" value="1"/>
</dbReference>
<feature type="transmembrane region" description="Helical" evidence="7">
    <location>
        <begin position="196"/>
        <end position="217"/>
    </location>
</feature>
<name>A0A1G5QVH0_9GAMM</name>
<feature type="transmembrane region" description="Helical" evidence="7">
    <location>
        <begin position="523"/>
        <end position="541"/>
    </location>
</feature>
<evidence type="ECO:0000259" key="8">
    <source>
        <dbReference type="PROSITE" id="PS51202"/>
    </source>
</evidence>
<feature type="transmembrane region" description="Helical" evidence="7">
    <location>
        <begin position="499"/>
        <end position="516"/>
    </location>
</feature>
<feature type="transmembrane region" description="Helical" evidence="7">
    <location>
        <begin position="237"/>
        <end position="259"/>
    </location>
</feature>
<dbReference type="GO" id="GO:0008324">
    <property type="term" value="F:monoatomic cation transmembrane transporter activity"/>
    <property type="evidence" value="ECO:0007669"/>
    <property type="project" value="InterPro"/>
</dbReference>
<evidence type="ECO:0000256" key="6">
    <source>
        <dbReference type="ARBA" id="ARBA00023136"/>
    </source>
</evidence>
<dbReference type="InterPro" id="IPR004680">
    <property type="entry name" value="Cit_transptr-like_dom"/>
</dbReference>
<dbReference type="InterPro" id="IPR036721">
    <property type="entry name" value="RCK_C_sf"/>
</dbReference>
<dbReference type="GO" id="GO:0006813">
    <property type="term" value="P:potassium ion transport"/>
    <property type="evidence" value="ECO:0007669"/>
    <property type="project" value="InterPro"/>
</dbReference>
<feature type="transmembrane region" description="Helical" evidence="7">
    <location>
        <begin position="476"/>
        <end position="493"/>
    </location>
</feature>
<keyword evidence="6 7" id="KW-0472">Membrane</keyword>
<evidence type="ECO:0000313" key="9">
    <source>
        <dbReference type="EMBL" id="SCZ65732.1"/>
    </source>
</evidence>
<dbReference type="Proteomes" id="UP000199648">
    <property type="component" value="Unassembled WGS sequence"/>
</dbReference>
<dbReference type="PANTHER" id="PTHR43652">
    <property type="entry name" value="BASIC AMINO ACID ANTIPORTER YFCC-RELATED"/>
    <property type="match status" value="1"/>
</dbReference>
<reference evidence="9 10" key="1">
    <citation type="submission" date="2016-10" db="EMBL/GenBank/DDBJ databases">
        <authorList>
            <person name="de Groot N.N."/>
        </authorList>
    </citation>
    <scope>NUCLEOTIDE SEQUENCE [LARGE SCALE GENOMIC DNA]</scope>
    <source>
        <strain evidence="9 10">HLD2</strain>
    </source>
</reference>
<dbReference type="Gene3D" id="3.30.70.1450">
    <property type="entry name" value="Regulator of K+ conductance, C-terminal domain"/>
    <property type="match status" value="2"/>
</dbReference>
<organism evidence="9 10">
    <name type="scientific">Thiohalomonas denitrificans</name>
    <dbReference type="NCBI Taxonomy" id="415747"/>
    <lineage>
        <taxon>Bacteria</taxon>
        <taxon>Pseudomonadati</taxon>
        <taxon>Pseudomonadota</taxon>
        <taxon>Gammaproteobacteria</taxon>
        <taxon>Thiohalomonadales</taxon>
        <taxon>Thiohalomonadaceae</taxon>
        <taxon>Thiohalomonas</taxon>
    </lineage>
</organism>
<dbReference type="Pfam" id="PF03600">
    <property type="entry name" value="CitMHS"/>
    <property type="match status" value="1"/>
</dbReference>
<keyword evidence="2" id="KW-0813">Transport</keyword>
<dbReference type="STRING" id="415747.SAMN03097708_02874"/>
<keyword evidence="5 7" id="KW-1133">Transmembrane helix</keyword>
<sequence>MSTIPSHADSAEQEKTVGPESRISKKKVVAAAVFAAVALGLGSIVPSVEIAWVTAILLLTIYLFAFEVVEVDVAAITIMVLLGVTSLLAPLMGIEQGLVSTQQLFDGFSSNAVISIIAVMIIGAGLDKTGLMTRVAGVILKVGGSTETRIIPIISGTAGIISSFMQNVGAAALFLPVVSRISARTGLPMSRLLMPMGFCAILGGTVTMVGSSPLILLNDLILTSNQALPAAEQMGTFGLFDVTPIGLVLMAAGIVYFIIAGRFVLPVNKSEGISATSTMDFFRQTYGIDYELWEVVVPQGSPLVGKLLDDIEHRFRIRVIAAQHDNDVRIGPGGLARDVGIEAGSVLGVLASPDHLHGFTSHFQLEERDDLETFTDSLASNTAGIAELVIPPGSNLVGKSARDVWMRKTYGLSMVALNRGGETLREGDGIRDKPLQPGDTLVVHTPWDALARLEKDHNFVVVTSEYPREEMRPQKVGFAVLFFLVALALVLFSDLRLSVALLTGALGMILSGVLNIDEAYEAVSWKTVFLLASLIPLGLAVETSGTAKWIAEQTLVLIGDAPIWVIQAAIAVLATFFTLVMSNVGATVLLVPLAVNIALGVGANPAVFALTVAIATSNSFLIPTHQVNALIMGPGGYRVPDYIRAGGVMTVLFLVVMLLMMNLIF</sequence>
<accession>A0A1G5QVH0</accession>
<protein>
    <submittedName>
        <fullName evidence="9">TrkA-C domain-containing protein</fullName>
    </submittedName>
</protein>
<proteinExistence type="predicted"/>
<feature type="transmembrane region" description="Helical" evidence="7">
    <location>
        <begin position="73"/>
        <end position="92"/>
    </location>
</feature>
<evidence type="ECO:0000313" key="10">
    <source>
        <dbReference type="Proteomes" id="UP000199648"/>
    </source>
</evidence>
<dbReference type="AlphaFoldDB" id="A0A1G5QVH0"/>
<feature type="transmembrane region" description="Helical" evidence="7">
    <location>
        <begin position="150"/>
        <end position="175"/>
    </location>
</feature>
<feature type="transmembrane region" description="Helical" evidence="7">
    <location>
        <begin position="593"/>
        <end position="622"/>
    </location>
</feature>
<dbReference type="SUPFAM" id="SSF116726">
    <property type="entry name" value="TrkA C-terminal domain-like"/>
    <property type="match status" value="2"/>
</dbReference>
<dbReference type="EMBL" id="FMWD01000010">
    <property type="protein sequence ID" value="SCZ65732.1"/>
    <property type="molecule type" value="Genomic_DNA"/>
</dbReference>
<feature type="transmembrane region" description="Helical" evidence="7">
    <location>
        <begin position="104"/>
        <end position="126"/>
    </location>
</feature>
<dbReference type="RefSeq" id="WP_092998538.1">
    <property type="nucleotide sequence ID" value="NZ_FMWD01000010.1"/>
</dbReference>
<evidence type="ECO:0000256" key="2">
    <source>
        <dbReference type="ARBA" id="ARBA00022448"/>
    </source>
</evidence>
<dbReference type="InterPro" id="IPR051679">
    <property type="entry name" value="DASS-Related_Transporters"/>
</dbReference>
<feature type="domain" description="RCK C-terminal" evidence="8">
    <location>
        <begin position="373"/>
        <end position="459"/>
    </location>
</feature>
<feature type="transmembrane region" description="Helical" evidence="7">
    <location>
        <begin position="642"/>
        <end position="664"/>
    </location>
</feature>
<feature type="domain" description="RCK C-terminal" evidence="8">
    <location>
        <begin position="279"/>
        <end position="365"/>
    </location>
</feature>
<evidence type="ECO:0000256" key="3">
    <source>
        <dbReference type="ARBA" id="ARBA00022692"/>
    </source>
</evidence>
<feature type="transmembrane region" description="Helical" evidence="7">
    <location>
        <begin position="28"/>
        <end position="61"/>
    </location>
</feature>
<dbReference type="GO" id="GO:0005886">
    <property type="term" value="C:plasma membrane"/>
    <property type="evidence" value="ECO:0007669"/>
    <property type="project" value="TreeGrafter"/>
</dbReference>
<gene>
    <name evidence="9" type="ORF">SAMN03097708_02874</name>
</gene>
<evidence type="ECO:0000256" key="1">
    <source>
        <dbReference type="ARBA" id="ARBA00004141"/>
    </source>
</evidence>
<evidence type="ECO:0000256" key="7">
    <source>
        <dbReference type="SAM" id="Phobius"/>
    </source>
</evidence>
<evidence type="ECO:0000256" key="5">
    <source>
        <dbReference type="ARBA" id="ARBA00022989"/>
    </source>
</evidence>
<feature type="transmembrane region" description="Helical" evidence="7">
    <location>
        <begin position="561"/>
        <end position="581"/>
    </location>
</feature>
<keyword evidence="10" id="KW-1185">Reference proteome</keyword>
<keyword evidence="4" id="KW-0677">Repeat</keyword>
<keyword evidence="3 7" id="KW-0812">Transmembrane</keyword>
<dbReference type="InterPro" id="IPR006037">
    <property type="entry name" value="RCK_C"/>
</dbReference>
<comment type="subcellular location">
    <subcellularLocation>
        <location evidence="1">Membrane</location>
        <topology evidence="1">Multi-pass membrane protein</topology>
    </subcellularLocation>
</comment>
<dbReference type="Pfam" id="PF02080">
    <property type="entry name" value="TrkA_C"/>
    <property type="match status" value="2"/>
</dbReference>
<evidence type="ECO:0000256" key="4">
    <source>
        <dbReference type="ARBA" id="ARBA00022737"/>
    </source>
</evidence>